<proteinExistence type="predicted"/>
<comment type="caution">
    <text evidence="2">The sequence shown here is derived from an EMBL/GenBank/DDBJ whole genome shotgun (WGS) entry which is preliminary data.</text>
</comment>
<name>A0AAD6PQD8_9ROSI</name>
<gene>
    <name evidence="2" type="ORF">NC653_041745</name>
</gene>
<feature type="compositionally biased region" description="Basic and acidic residues" evidence="1">
    <location>
        <begin position="1"/>
        <end position="22"/>
    </location>
</feature>
<sequence>MFANECREDKNGLDRQNVEQSKKSGGVQIAATQSSLLMLTAGLIELLLQLL</sequence>
<feature type="region of interest" description="Disordered" evidence="1">
    <location>
        <begin position="1"/>
        <end position="25"/>
    </location>
</feature>
<dbReference type="Proteomes" id="UP001164929">
    <property type="component" value="Chromosome 19"/>
</dbReference>
<dbReference type="AlphaFoldDB" id="A0AAD6PQD8"/>
<accession>A0AAD6PQD8</accession>
<organism evidence="2 3">
    <name type="scientific">Populus alba x Populus x berolinensis</name>
    <dbReference type="NCBI Taxonomy" id="444605"/>
    <lineage>
        <taxon>Eukaryota</taxon>
        <taxon>Viridiplantae</taxon>
        <taxon>Streptophyta</taxon>
        <taxon>Embryophyta</taxon>
        <taxon>Tracheophyta</taxon>
        <taxon>Spermatophyta</taxon>
        <taxon>Magnoliopsida</taxon>
        <taxon>eudicotyledons</taxon>
        <taxon>Gunneridae</taxon>
        <taxon>Pentapetalae</taxon>
        <taxon>rosids</taxon>
        <taxon>fabids</taxon>
        <taxon>Malpighiales</taxon>
        <taxon>Salicaceae</taxon>
        <taxon>Saliceae</taxon>
        <taxon>Populus</taxon>
    </lineage>
</organism>
<protein>
    <submittedName>
        <fullName evidence="2">Uncharacterized protein</fullName>
    </submittedName>
</protein>
<keyword evidence="3" id="KW-1185">Reference proteome</keyword>
<reference evidence="2" key="1">
    <citation type="journal article" date="2023" name="Mol. Ecol. Resour.">
        <title>Chromosome-level genome assembly of a triploid poplar Populus alba 'Berolinensis'.</title>
        <authorList>
            <person name="Chen S."/>
            <person name="Yu Y."/>
            <person name="Wang X."/>
            <person name="Wang S."/>
            <person name="Zhang T."/>
            <person name="Zhou Y."/>
            <person name="He R."/>
            <person name="Meng N."/>
            <person name="Wang Y."/>
            <person name="Liu W."/>
            <person name="Liu Z."/>
            <person name="Liu J."/>
            <person name="Guo Q."/>
            <person name="Huang H."/>
            <person name="Sederoff R.R."/>
            <person name="Wang G."/>
            <person name="Qu G."/>
            <person name="Chen S."/>
        </authorList>
    </citation>
    <scope>NUCLEOTIDE SEQUENCE</scope>
    <source>
        <strain evidence="2">SC-2020</strain>
    </source>
</reference>
<evidence type="ECO:0000313" key="2">
    <source>
        <dbReference type="EMBL" id="KAJ6952703.1"/>
    </source>
</evidence>
<evidence type="ECO:0000313" key="3">
    <source>
        <dbReference type="Proteomes" id="UP001164929"/>
    </source>
</evidence>
<evidence type="ECO:0000256" key="1">
    <source>
        <dbReference type="SAM" id="MobiDB-lite"/>
    </source>
</evidence>
<dbReference type="EMBL" id="JAQIZT010000019">
    <property type="protein sequence ID" value="KAJ6952703.1"/>
    <property type="molecule type" value="Genomic_DNA"/>
</dbReference>